<sequence>MRVLRPARAGPPDLTGMMKKDEEQNLRRKVVLSKSLLDWIDFAGALPESQLRRNIKVMGIFGKDSPERGIGEDINNFVRTEIFPMETIGSDKLKIKVYYSAFDNTLFLLLNGADYTNSLLEVFSNEKSNGKTFFEKMRESEDMHCRSMYFMFLTCHFLVFLEPSSRLDLGTFRSLRRLNALRLNTRSKVQKKLESLDFGSDFDGRLAVPRLLFGFLRNTVRSDLGSSRRREIYEKLEESLDLQLSSLLKSFGLTEAGSKSLCQLNEKLPVVHLINPASIKRDILAEVFESCLPNSTFKPAKVASSSFSRFLDDNFKSLGGNLPTLQQVVSLFDCLKFVLDPKEFPIDITFSTPELKFAEKAVEDHMLHAVTLYEKGNEEDTGHLVGGTKKVRSKAEHDQLAVAYLKAVSVGDVDKELARLRDNCDLLWEQGGFRGCEQKSLTGALCALPMHPCIGDATTVEEKWLLHTSKKTLLSTCACGYSQALRSDPFTVKEANCDFFELTRAFTCCKRLQRFHFTVFRDDDEDKEDWSNWAGPKSNSLIDEKAILIERRIHRKSHFEDFSGADNSTEEEDEDSDDDASPNSAEEMENHRTCSRSSEEQDVTMTKKGSYLDEEDNAEGPNSAANNVRVEPSSRSSAIEFAQRLKKLESSPKKGEYFDGVPNTVTSGRLPLFPSWILTCIGASRLYSHSTGLRRMPNFKIGGEYLTPVVVHLQVDMIHWNRDLDALQNVDDYGNEVIGKQKFVRRRQTGDEIARVKLFVGFEYECLRGHRFFVNHQGEPLIFPRGSHYARERDSERKCNTEMLMADLPIRRPCTCKKLPLQVAQLSKVHVVTPKAPVVVTLQPTVEISEHQGQYVTGQEPLKLERAKYYILQLPTVYNGPSGTWTIEKNNENIGVWKGNAFQVSYEPISYSYW</sequence>
<evidence type="ECO:0000313" key="7">
    <source>
        <dbReference type="Proteomes" id="UP000835052"/>
    </source>
</evidence>
<dbReference type="PANTHER" id="PTHR13091:SF0">
    <property type="entry name" value="NONSENSE-MEDIATED MRNA DECAY FACTOR SMG8"/>
    <property type="match status" value="1"/>
</dbReference>
<dbReference type="AlphaFoldDB" id="A0A8S1HL19"/>
<feature type="compositionally biased region" description="Acidic residues" evidence="5">
    <location>
        <begin position="568"/>
        <end position="580"/>
    </location>
</feature>
<keyword evidence="2 4" id="KW-0866">Nonsense-mediated mRNA decay</keyword>
<dbReference type="InterPro" id="IPR019354">
    <property type="entry name" value="SMG8-like"/>
</dbReference>
<gene>
    <name evidence="6" type="ORF">CAUJ_LOCUS9879</name>
</gene>
<dbReference type="OrthoDB" id="63589at2759"/>
<comment type="function">
    <text evidence="4">Involved in nonsense-mediated decay (NMD) of mRNAs containing premature stop codons.</text>
</comment>
<evidence type="ECO:0000256" key="3">
    <source>
        <dbReference type="ARBA" id="ARBA00029509"/>
    </source>
</evidence>
<evidence type="ECO:0000256" key="5">
    <source>
        <dbReference type="SAM" id="MobiDB-lite"/>
    </source>
</evidence>
<dbReference type="Proteomes" id="UP000835052">
    <property type="component" value="Unassembled WGS sequence"/>
</dbReference>
<protein>
    <recommendedName>
        <fullName evidence="3 4">Nonsense-mediated mRNA decay factor SMG8</fullName>
    </recommendedName>
</protein>
<name>A0A8S1HL19_9PELO</name>
<evidence type="ECO:0000256" key="4">
    <source>
        <dbReference type="RuleBase" id="RU367133"/>
    </source>
</evidence>
<reference evidence="6" key="1">
    <citation type="submission" date="2020-10" db="EMBL/GenBank/DDBJ databases">
        <authorList>
            <person name="Kikuchi T."/>
        </authorList>
    </citation>
    <scope>NUCLEOTIDE SEQUENCE</scope>
    <source>
        <strain evidence="6">NKZ352</strain>
    </source>
</reference>
<evidence type="ECO:0000256" key="2">
    <source>
        <dbReference type="ARBA" id="ARBA00023161"/>
    </source>
</evidence>
<evidence type="ECO:0000313" key="6">
    <source>
        <dbReference type="EMBL" id="CAD6193960.1"/>
    </source>
</evidence>
<dbReference type="GO" id="GO:0000184">
    <property type="term" value="P:nuclear-transcribed mRNA catabolic process, nonsense-mediated decay"/>
    <property type="evidence" value="ECO:0007669"/>
    <property type="project" value="UniProtKB-UniRule"/>
</dbReference>
<dbReference type="PANTHER" id="PTHR13091">
    <property type="entry name" value="AMPLIFIED IN BREAST CANCER 2-RELATED"/>
    <property type="match status" value="1"/>
</dbReference>
<evidence type="ECO:0000256" key="1">
    <source>
        <dbReference type="ARBA" id="ARBA00006443"/>
    </source>
</evidence>
<dbReference type="Pfam" id="PF10220">
    <property type="entry name" value="Smg8_Smg9"/>
    <property type="match status" value="2"/>
</dbReference>
<accession>A0A8S1HL19</accession>
<keyword evidence="7" id="KW-1185">Reference proteome</keyword>
<organism evidence="6 7">
    <name type="scientific">Caenorhabditis auriculariae</name>
    <dbReference type="NCBI Taxonomy" id="2777116"/>
    <lineage>
        <taxon>Eukaryota</taxon>
        <taxon>Metazoa</taxon>
        <taxon>Ecdysozoa</taxon>
        <taxon>Nematoda</taxon>
        <taxon>Chromadorea</taxon>
        <taxon>Rhabditida</taxon>
        <taxon>Rhabditina</taxon>
        <taxon>Rhabditomorpha</taxon>
        <taxon>Rhabditoidea</taxon>
        <taxon>Rhabditidae</taxon>
        <taxon>Peloderinae</taxon>
        <taxon>Caenorhabditis</taxon>
    </lineage>
</organism>
<proteinExistence type="inferred from homology"/>
<feature type="region of interest" description="Disordered" evidence="5">
    <location>
        <begin position="560"/>
        <end position="636"/>
    </location>
</feature>
<comment type="caution">
    <text evidence="6">The sequence shown here is derived from an EMBL/GenBank/DDBJ whole genome shotgun (WGS) entry which is preliminary data.</text>
</comment>
<dbReference type="EMBL" id="CAJGYM010000040">
    <property type="protein sequence ID" value="CAD6193960.1"/>
    <property type="molecule type" value="Genomic_DNA"/>
</dbReference>
<comment type="similarity">
    <text evidence="1 4">Belongs to the SMG8 family.</text>
</comment>